<evidence type="ECO:0000256" key="6">
    <source>
        <dbReference type="ARBA" id="ARBA00033409"/>
    </source>
</evidence>
<dbReference type="Gene3D" id="1.20.1440.120">
    <property type="entry name" value="Recombination protein O, C-terminal domain"/>
    <property type="match status" value="1"/>
</dbReference>
<dbReference type="InterPro" id="IPR012340">
    <property type="entry name" value="NA-bd_OB-fold"/>
</dbReference>
<evidence type="ECO:0000313" key="9">
    <source>
        <dbReference type="EMBL" id="ADV82007.1"/>
    </source>
</evidence>
<evidence type="ECO:0000256" key="5">
    <source>
        <dbReference type="ARBA" id="ARBA00023204"/>
    </source>
</evidence>
<dbReference type="InterPro" id="IPR037278">
    <property type="entry name" value="ARFGAP/RecO"/>
</dbReference>
<dbReference type="Gene3D" id="2.40.50.140">
    <property type="entry name" value="Nucleic acid-binding proteins"/>
    <property type="match status" value="1"/>
</dbReference>
<dbReference type="HAMAP" id="MF_00201">
    <property type="entry name" value="RecO"/>
    <property type="match status" value="1"/>
</dbReference>
<evidence type="ECO:0000259" key="8">
    <source>
        <dbReference type="Pfam" id="PF11967"/>
    </source>
</evidence>
<protein>
    <recommendedName>
        <fullName evidence="2 7">DNA repair protein RecO</fullName>
    </recommendedName>
    <alternativeName>
        <fullName evidence="6 7">Recombination protein O</fullName>
    </alternativeName>
</protein>
<name>E8UYB9_TERSS</name>
<proteinExistence type="inferred from homology"/>
<reference evidence="9 10" key="1">
    <citation type="journal article" date="2012" name="Stand. Genomic Sci.">
        <title>Complete genome sequence of Terriglobus saanensis type strain SP1PR4(T), an Acidobacteria from tundra soil.</title>
        <authorList>
            <person name="Rawat S.R."/>
            <person name="Mannisto M.K."/>
            <person name="Starovoytov V."/>
            <person name="Goodwin L."/>
            <person name="Nolan M."/>
            <person name="Hauser L."/>
            <person name="Land M."/>
            <person name="Davenport K.W."/>
            <person name="Woyke T."/>
            <person name="Haggblom M.M."/>
        </authorList>
    </citation>
    <scope>NUCLEOTIDE SEQUENCE</scope>
    <source>
        <strain evidence="10">ATCC BAA-1853 / DSM 23119 / SP1PR4</strain>
    </source>
</reference>
<evidence type="ECO:0000256" key="2">
    <source>
        <dbReference type="ARBA" id="ARBA00021310"/>
    </source>
</evidence>
<gene>
    <name evidence="7" type="primary">recO</name>
    <name evidence="9" type="ordered locus">AciPR4_1179</name>
</gene>
<accession>E8UYB9</accession>
<evidence type="ECO:0000313" key="10">
    <source>
        <dbReference type="Proteomes" id="UP000006844"/>
    </source>
</evidence>
<dbReference type="STRING" id="401053.AciPR4_1179"/>
<dbReference type="GO" id="GO:0006310">
    <property type="term" value="P:DNA recombination"/>
    <property type="evidence" value="ECO:0007669"/>
    <property type="project" value="UniProtKB-UniRule"/>
</dbReference>
<dbReference type="Pfam" id="PF11967">
    <property type="entry name" value="RecO_N"/>
    <property type="match status" value="1"/>
</dbReference>
<sequence>MSERQDEAIVLRTWPFQEADLLVSLFTRHQGRVKGVARHAMRSRRRFGGALEPMTYVRANWAEKPRQELVRLNSFEILWSPLREPVDYARSAALSVVAEVLESALPEQAPEDDVFRLALTTIERMQVGEVWLPVTYFLLWVTRLLGWMPDLSSCAVCGESLRGKGFFYSPARDGATCVVHRGSGSVEVGAESSALAVRIFQQPIAVLAQEAFPKARAVDLRRFAVTALERHLEDRLLSARVLARL</sequence>
<dbReference type="NCBIfam" id="TIGR00613">
    <property type="entry name" value="reco"/>
    <property type="match status" value="1"/>
</dbReference>
<dbReference type="Pfam" id="PF02565">
    <property type="entry name" value="RecO_C"/>
    <property type="match status" value="1"/>
</dbReference>
<evidence type="ECO:0000256" key="3">
    <source>
        <dbReference type="ARBA" id="ARBA00022763"/>
    </source>
</evidence>
<dbReference type="SUPFAM" id="SSF50249">
    <property type="entry name" value="Nucleic acid-binding proteins"/>
    <property type="match status" value="1"/>
</dbReference>
<organism evidence="9 10">
    <name type="scientific">Terriglobus saanensis (strain ATCC BAA-1853 / DSM 23119 / SP1PR4)</name>
    <dbReference type="NCBI Taxonomy" id="401053"/>
    <lineage>
        <taxon>Bacteria</taxon>
        <taxon>Pseudomonadati</taxon>
        <taxon>Acidobacteriota</taxon>
        <taxon>Terriglobia</taxon>
        <taxon>Terriglobales</taxon>
        <taxon>Acidobacteriaceae</taxon>
        <taxon>Terriglobus</taxon>
    </lineage>
</organism>
<dbReference type="InterPro" id="IPR022572">
    <property type="entry name" value="DNA_rep/recomb_RecO_N"/>
</dbReference>
<keyword evidence="10" id="KW-1185">Reference proteome</keyword>
<dbReference type="PANTHER" id="PTHR33991:SF1">
    <property type="entry name" value="DNA REPAIR PROTEIN RECO"/>
    <property type="match status" value="1"/>
</dbReference>
<dbReference type="AlphaFoldDB" id="E8UYB9"/>
<keyword evidence="5 7" id="KW-0234">DNA repair</keyword>
<dbReference type="EMBL" id="CP002467">
    <property type="protein sequence ID" value="ADV82007.1"/>
    <property type="molecule type" value="Genomic_DNA"/>
</dbReference>
<dbReference type="InterPro" id="IPR003717">
    <property type="entry name" value="RecO"/>
</dbReference>
<evidence type="ECO:0000256" key="4">
    <source>
        <dbReference type="ARBA" id="ARBA00023172"/>
    </source>
</evidence>
<dbReference type="GO" id="GO:0006302">
    <property type="term" value="P:double-strand break repair"/>
    <property type="evidence" value="ECO:0007669"/>
    <property type="project" value="TreeGrafter"/>
</dbReference>
<dbReference type="OrthoDB" id="9797083at2"/>
<comment type="similarity">
    <text evidence="1 7">Belongs to the RecO family.</text>
</comment>
<feature type="domain" description="DNA replication/recombination mediator RecO N-terminal" evidence="8">
    <location>
        <begin position="1"/>
        <end position="78"/>
    </location>
</feature>
<dbReference type="KEGG" id="tsa:AciPR4_1179"/>
<comment type="function">
    <text evidence="7">Involved in DNA repair and RecF pathway recombination.</text>
</comment>
<evidence type="ECO:0000256" key="1">
    <source>
        <dbReference type="ARBA" id="ARBA00007452"/>
    </source>
</evidence>
<dbReference type="InterPro" id="IPR042242">
    <property type="entry name" value="RecO_C"/>
</dbReference>
<dbReference type="HOGENOM" id="CLU_066632_1_0_0"/>
<dbReference type="eggNOG" id="COG1381">
    <property type="taxonomic scope" value="Bacteria"/>
</dbReference>
<dbReference type="SUPFAM" id="SSF57863">
    <property type="entry name" value="ArfGap/RecO-like zinc finger"/>
    <property type="match status" value="1"/>
</dbReference>
<dbReference type="GO" id="GO:0043590">
    <property type="term" value="C:bacterial nucleoid"/>
    <property type="evidence" value="ECO:0007669"/>
    <property type="project" value="TreeGrafter"/>
</dbReference>
<dbReference type="PANTHER" id="PTHR33991">
    <property type="entry name" value="DNA REPAIR PROTEIN RECO"/>
    <property type="match status" value="1"/>
</dbReference>
<dbReference type="RefSeq" id="WP_013567740.1">
    <property type="nucleotide sequence ID" value="NC_014963.1"/>
</dbReference>
<keyword evidence="3 7" id="KW-0227">DNA damage</keyword>
<dbReference type="Proteomes" id="UP000006844">
    <property type="component" value="Chromosome"/>
</dbReference>
<evidence type="ECO:0000256" key="7">
    <source>
        <dbReference type="HAMAP-Rule" id="MF_00201"/>
    </source>
</evidence>
<keyword evidence="4 7" id="KW-0233">DNA recombination</keyword>